<dbReference type="EnsemblBacteria" id="ABM81314">
    <property type="protein sequence ID" value="ABM81314"/>
    <property type="gene ID" value="Hbut_1492"/>
</dbReference>
<proteinExistence type="predicted"/>
<reference evidence="3 4" key="1">
    <citation type="journal article" date="2007" name="Archaea">
        <title>The genome of Hyperthermus butylicus: a sulfur-reducing, peptide fermenting, neutrophilic Crenarchaeote growing up to 108 degrees C.</title>
        <authorList>
            <person name="Brugger K."/>
            <person name="Chen L."/>
            <person name="Stark M."/>
            <person name="Zibat A."/>
            <person name="Redder P."/>
            <person name="Ruepp A."/>
            <person name="Awayez M."/>
            <person name="She Q."/>
            <person name="Garrett R.A."/>
            <person name="Klenk H.P."/>
        </authorList>
    </citation>
    <scope>NUCLEOTIDE SEQUENCE [LARGE SCALE GENOMIC DNA]</scope>
    <source>
        <strain evidence="4">DSM 5456 / JCM 9403 / PLM1-5</strain>
    </source>
</reference>
<dbReference type="GeneID" id="4782692"/>
<sequence length="424" mass="45484">MPVEPTPKALLAAASITALLIASYAGVYPWLTGSLAVLLSGILAWSLGYAYTLSRAALGLMFERSVEPETAYEGAPVKVTIRVHNASRLRAEAVVTDAIPARVRVEESPVFRVSLLPGASAAYTYTVKPLPGLHIFSELTVDVVDPLGFFVYRRTVRTPASIKTVPVASLSEPCAPSPVHGFLEAYRRLVHGVGLEFYEVREYQPGDDPRRIVWTATARVGRLMVREDLSELQPRLHMLVDLSRYSWAGEPGDTPGDHIARLAASLARSIASLGGVFGYTLLRGDVWLTVQPGRAGERLHQLLTQLSSLDPIETLTHSGWGLCGAVKEARTLLPRGMLLLVLTGPHALVQPRLEEMASCLAGLNAVVVVVLPVGDAEASRLARTAAVRLAGRASSVLGGAGARLYLAPGGQFVREAWRLIASPA</sequence>
<evidence type="ECO:0000259" key="2">
    <source>
        <dbReference type="Pfam" id="PF01882"/>
    </source>
</evidence>
<dbReference type="AlphaFoldDB" id="A2BMV3"/>
<dbReference type="OrthoDB" id="19186at2157"/>
<evidence type="ECO:0000313" key="3">
    <source>
        <dbReference type="EMBL" id="ABM81314.1"/>
    </source>
</evidence>
<evidence type="ECO:0000313" key="4">
    <source>
        <dbReference type="Proteomes" id="UP000002593"/>
    </source>
</evidence>
<accession>A2BMV3</accession>
<feature type="transmembrane region" description="Helical" evidence="1">
    <location>
        <begin position="35"/>
        <end position="54"/>
    </location>
</feature>
<name>A2BMV3_HYPBU</name>
<keyword evidence="1" id="KW-0812">Transmembrane</keyword>
<keyword evidence="1" id="KW-0472">Membrane</keyword>
<evidence type="ECO:0000256" key="1">
    <source>
        <dbReference type="SAM" id="Phobius"/>
    </source>
</evidence>
<feature type="domain" description="DUF58" evidence="2">
    <location>
        <begin position="199"/>
        <end position="369"/>
    </location>
</feature>
<keyword evidence="4" id="KW-1185">Reference proteome</keyword>
<dbReference type="KEGG" id="hbu:Hbut_1492"/>
<dbReference type="Proteomes" id="UP000002593">
    <property type="component" value="Chromosome"/>
</dbReference>
<dbReference type="PANTHER" id="PTHR34351:SF2">
    <property type="entry name" value="DUF58 DOMAIN-CONTAINING PROTEIN"/>
    <property type="match status" value="1"/>
</dbReference>
<dbReference type="eggNOG" id="arCOG02747">
    <property type="taxonomic scope" value="Archaea"/>
</dbReference>
<dbReference type="RefSeq" id="WP_011822632.1">
    <property type="nucleotide sequence ID" value="NC_008818.1"/>
</dbReference>
<dbReference type="InterPro" id="IPR002881">
    <property type="entry name" value="DUF58"/>
</dbReference>
<organism evidence="3 4">
    <name type="scientific">Hyperthermus butylicus (strain DSM 5456 / JCM 9403 / PLM1-5)</name>
    <dbReference type="NCBI Taxonomy" id="415426"/>
    <lineage>
        <taxon>Archaea</taxon>
        <taxon>Thermoproteota</taxon>
        <taxon>Thermoprotei</taxon>
        <taxon>Desulfurococcales</taxon>
        <taxon>Pyrodictiaceae</taxon>
        <taxon>Hyperthermus</taxon>
    </lineage>
</organism>
<dbReference type="HOGENOM" id="CLU_670138_0_0_2"/>
<dbReference type="STRING" id="415426.Hbut_1492"/>
<keyword evidence="1" id="KW-1133">Transmembrane helix</keyword>
<dbReference type="EMBL" id="CP000493">
    <property type="protein sequence ID" value="ABM81314.1"/>
    <property type="molecule type" value="Genomic_DNA"/>
</dbReference>
<protein>
    <submittedName>
        <fullName evidence="3">Conserved archaeal protein</fullName>
    </submittedName>
</protein>
<gene>
    <name evidence="3" type="ordered locus">Hbut_1492</name>
</gene>
<dbReference type="PANTHER" id="PTHR34351">
    <property type="entry name" value="SLR1927 PROTEIN-RELATED"/>
    <property type="match status" value="1"/>
</dbReference>
<dbReference type="Pfam" id="PF01882">
    <property type="entry name" value="DUF58"/>
    <property type="match status" value="1"/>
</dbReference>